<name>A0A916JSK1_9MICO</name>
<comment type="caution">
    <text evidence="2">The sequence shown here is derived from an EMBL/GenBank/DDBJ whole genome shotgun (WGS) entry which is preliminary data.</text>
</comment>
<evidence type="ECO:0000259" key="1">
    <source>
        <dbReference type="Pfam" id="PF20058"/>
    </source>
</evidence>
<dbReference type="InterPro" id="IPR045598">
    <property type="entry name" value="DUF6457"/>
</dbReference>
<protein>
    <recommendedName>
        <fullName evidence="1">DUF6457 domain-containing protein</fullName>
    </recommendedName>
</protein>
<accession>A0A916JSK1</accession>
<keyword evidence="3" id="KW-1185">Reference proteome</keyword>
<proteinExistence type="predicted"/>
<dbReference type="Proteomes" id="UP000693892">
    <property type="component" value="Unassembled WGS sequence"/>
</dbReference>
<reference evidence="2" key="1">
    <citation type="submission" date="2021-06" db="EMBL/GenBank/DDBJ databases">
        <authorList>
            <person name="Criscuolo A."/>
        </authorList>
    </citation>
    <scope>NUCLEOTIDE SEQUENCE</scope>
    <source>
        <strain evidence="2">CIP111803</strain>
    </source>
</reference>
<evidence type="ECO:0000313" key="3">
    <source>
        <dbReference type="Proteomes" id="UP000693892"/>
    </source>
</evidence>
<dbReference type="AlphaFoldDB" id="A0A916JSK1"/>
<gene>
    <name evidence="2" type="ORF">LEUCIP111803_00309</name>
</gene>
<organism evidence="2 3">
    <name type="scientific">Leucobacter soli</name>
    <dbReference type="NCBI Taxonomy" id="2812850"/>
    <lineage>
        <taxon>Bacteria</taxon>
        <taxon>Bacillati</taxon>
        <taxon>Actinomycetota</taxon>
        <taxon>Actinomycetes</taxon>
        <taxon>Micrococcales</taxon>
        <taxon>Microbacteriaceae</taxon>
        <taxon>Leucobacter</taxon>
    </lineage>
</organism>
<dbReference type="EMBL" id="CAJVAP010000003">
    <property type="protein sequence ID" value="CAG7599600.1"/>
    <property type="molecule type" value="Genomic_DNA"/>
</dbReference>
<evidence type="ECO:0000313" key="2">
    <source>
        <dbReference type="EMBL" id="CAG7599600.1"/>
    </source>
</evidence>
<feature type="domain" description="DUF6457" evidence="1">
    <location>
        <begin position="8"/>
        <end position="103"/>
    </location>
</feature>
<dbReference type="RefSeq" id="WP_218113965.1">
    <property type="nucleotide sequence ID" value="NZ_CAJVAP010000003.1"/>
</dbReference>
<sequence length="110" mass="10865">MSETKHLPPEALNDWLAAAAAELGLDPSAVDIATVLNVARDVAHDVARPAAPLSTFLLGVAVGAAGGSAVDSAAGAAAGTAAGDGRLAELAERLTSRAAAWKRAQAEPEA</sequence>
<dbReference type="Pfam" id="PF20058">
    <property type="entry name" value="DUF6457"/>
    <property type="match status" value="1"/>
</dbReference>